<dbReference type="Gene3D" id="2.130.10.130">
    <property type="entry name" value="Integrin alpha, N-terminal"/>
    <property type="match status" value="1"/>
</dbReference>
<dbReference type="RefSeq" id="WP_133609506.1">
    <property type="nucleotide sequence ID" value="NZ_SNZC01000003.1"/>
</dbReference>
<dbReference type="InterPro" id="IPR013517">
    <property type="entry name" value="FG-GAP"/>
</dbReference>
<organism evidence="4 5">
    <name type="scientific">Flavobacterium cheniae</name>
    <dbReference type="NCBI Taxonomy" id="295428"/>
    <lineage>
        <taxon>Bacteria</taxon>
        <taxon>Pseudomonadati</taxon>
        <taxon>Bacteroidota</taxon>
        <taxon>Flavobacteriia</taxon>
        <taxon>Flavobacteriales</taxon>
        <taxon>Flavobacteriaceae</taxon>
        <taxon>Flavobacterium</taxon>
    </lineage>
</organism>
<accession>A0A562KPK2</accession>
<dbReference type="EMBL" id="VLKM01000002">
    <property type="protein sequence ID" value="TWH97306.1"/>
    <property type="molecule type" value="Genomic_DNA"/>
</dbReference>
<feature type="chain" id="PRO_5023059233" evidence="2">
    <location>
        <begin position="20"/>
        <end position="489"/>
    </location>
</feature>
<dbReference type="Proteomes" id="UP000315312">
    <property type="component" value="Unassembled WGS sequence"/>
</dbReference>
<feature type="domain" description="Secretion system C-terminal sorting" evidence="3">
    <location>
        <begin position="422"/>
        <end position="487"/>
    </location>
</feature>
<gene>
    <name evidence="4" type="ORF">IP97_00733</name>
</gene>
<dbReference type="PANTHER" id="PTHR36220">
    <property type="entry name" value="UNNAMED PRODUCT"/>
    <property type="match status" value="1"/>
</dbReference>
<feature type="signal peptide" evidence="2">
    <location>
        <begin position="1"/>
        <end position="19"/>
    </location>
</feature>
<dbReference type="PANTHER" id="PTHR36220:SF1">
    <property type="entry name" value="GAMMA TUBULIN COMPLEX COMPONENT C-TERMINAL DOMAIN-CONTAINING PROTEIN"/>
    <property type="match status" value="1"/>
</dbReference>
<keyword evidence="5" id="KW-1185">Reference proteome</keyword>
<evidence type="ECO:0000256" key="2">
    <source>
        <dbReference type="SAM" id="SignalP"/>
    </source>
</evidence>
<dbReference type="AlphaFoldDB" id="A0A562KPK2"/>
<dbReference type="InterPro" id="IPR028994">
    <property type="entry name" value="Integrin_alpha_N"/>
</dbReference>
<sequence>MKRFLLYSICFLLAQNFSAQTQLGTTMNGAVTGDLFGAFVSISSNGNRYVVGSSDNTISSAFGGYARVYDYNGSAWNVLGADIAEEVNGDNAGAVAISGDGSRIIIGGYLNDGNGTDSGHVRVYQWNGSAWTQVGADINGEAAGDNSGVSVSISSNGSVIAVGAHNNDGNGANSGHVRVYAWNGSAWVQRGVDLNGEAASDNFGVALSMSQDGTKLAVGARYNDAGGSNAGHVRVFNWNGSSWVQMGADIDGFQVDMAFGSAVSISNTGTRVAIGTPLYNGTIGDQGIARVYNYNGSSWSQIGQDIIGWSGTSGTNLGKSISISGDGNAIVVGSSGYSGGGSTFRGLAEYYKLVSNVWTQQGADVLGNTNGDRFGFGVSLSNDGNKIAVGAPYNASRGYAEVFDYTALLSSNDFQLNNKFSVYPNPINTQFQLNTDISIDKVEVLNLQGQVIKTFESQESYNINELSAGIYLVMIHSEEGKGIKKIIKN</sequence>
<dbReference type="SUPFAM" id="SSF50965">
    <property type="entry name" value="Galactose oxidase, central domain"/>
    <property type="match status" value="2"/>
</dbReference>
<comment type="caution">
    <text evidence="4">The sequence shown here is derived from an EMBL/GenBank/DDBJ whole genome shotgun (WGS) entry which is preliminary data.</text>
</comment>
<dbReference type="Pfam" id="PF18962">
    <property type="entry name" value="Por_Secre_tail"/>
    <property type="match status" value="1"/>
</dbReference>
<dbReference type="Pfam" id="PF14312">
    <property type="entry name" value="FG-GAP_2"/>
    <property type="match status" value="2"/>
</dbReference>
<dbReference type="NCBIfam" id="TIGR04183">
    <property type="entry name" value="Por_Secre_tail"/>
    <property type="match status" value="1"/>
</dbReference>
<proteinExistence type="predicted"/>
<name>A0A562KPK2_9FLAO</name>
<evidence type="ECO:0000313" key="4">
    <source>
        <dbReference type="EMBL" id="TWH97306.1"/>
    </source>
</evidence>
<evidence type="ECO:0000256" key="1">
    <source>
        <dbReference type="ARBA" id="ARBA00022729"/>
    </source>
</evidence>
<keyword evidence="1 2" id="KW-0732">Signal</keyword>
<dbReference type="InterPro" id="IPR026444">
    <property type="entry name" value="Secre_tail"/>
</dbReference>
<protein>
    <submittedName>
        <fullName evidence="4">Putative secreted protein (Por secretion system target)</fullName>
    </submittedName>
</protein>
<evidence type="ECO:0000313" key="5">
    <source>
        <dbReference type="Proteomes" id="UP000315312"/>
    </source>
</evidence>
<dbReference type="OrthoDB" id="1403372at2"/>
<evidence type="ECO:0000259" key="3">
    <source>
        <dbReference type="Pfam" id="PF18962"/>
    </source>
</evidence>
<dbReference type="InterPro" id="IPR011043">
    <property type="entry name" value="Gal_Oxase/kelch_b-propeller"/>
</dbReference>
<reference evidence="4 5" key="1">
    <citation type="journal article" date="2015" name="Stand. Genomic Sci.">
        <title>Genomic Encyclopedia of Bacterial and Archaeal Type Strains, Phase III: the genomes of soil and plant-associated and newly described type strains.</title>
        <authorList>
            <person name="Whitman W.B."/>
            <person name="Woyke T."/>
            <person name="Klenk H.P."/>
            <person name="Zhou Y."/>
            <person name="Lilburn T.G."/>
            <person name="Beck B.J."/>
            <person name="De Vos P."/>
            <person name="Vandamme P."/>
            <person name="Eisen J.A."/>
            <person name="Garrity G."/>
            <person name="Hugenholtz P."/>
            <person name="Kyrpides N.C."/>
        </authorList>
    </citation>
    <scope>NUCLEOTIDE SEQUENCE [LARGE SCALE GENOMIC DNA]</scope>
    <source>
        <strain evidence="4 5">CGMCC 1.6844</strain>
    </source>
</reference>